<keyword evidence="4" id="KW-1185">Reference proteome</keyword>
<dbReference type="Pfam" id="PF13410">
    <property type="entry name" value="GST_C_2"/>
    <property type="match status" value="1"/>
</dbReference>
<accession>A0A7W6GBW6</accession>
<dbReference type="PANTHER" id="PTHR44051:SF8">
    <property type="entry name" value="GLUTATHIONE S-TRANSFERASE GSTA"/>
    <property type="match status" value="1"/>
</dbReference>
<gene>
    <name evidence="3" type="ORF">GGQ67_003175</name>
</gene>
<dbReference type="SFLD" id="SFLDS00019">
    <property type="entry name" value="Glutathione_Transferase_(cytos"/>
    <property type="match status" value="1"/>
</dbReference>
<dbReference type="InterPro" id="IPR010987">
    <property type="entry name" value="Glutathione-S-Trfase_C-like"/>
</dbReference>
<comment type="caution">
    <text evidence="3">The sequence shown here is derived from an EMBL/GenBank/DDBJ whole genome shotgun (WGS) entry which is preliminary data.</text>
</comment>
<dbReference type="SUPFAM" id="SSF47616">
    <property type="entry name" value="GST C-terminal domain-like"/>
    <property type="match status" value="1"/>
</dbReference>
<evidence type="ECO:0000259" key="1">
    <source>
        <dbReference type="PROSITE" id="PS50404"/>
    </source>
</evidence>
<proteinExistence type="predicted"/>
<dbReference type="CDD" id="cd03188">
    <property type="entry name" value="GST_C_Beta"/>
    <property type="match status" value="1"/>
</dbReference>
<evidence type="ECO:0000313" key="4">
    <source>
        <dbReference type="Proteomes" id="UP000582090"/>
    </source>
</evidence>
<dbReference type="SUPFAM" id="SSF52833">
    <property type="entry name" value="Thioredoxin-like"/>
    <property type="match status" value="1"/>
</dbReference>
<reference evidence="3 4" key="1">
    <citation type="submission" date="2020-08" db="EMBL/GenBank/DDBJ databases">
        <title>Genomic Encyclopedia of Type Strains, Phase IV (KMG-IV): sequencing the most valuable type-strain genomes for metagenomic binning, comparative biology and taxonomic classification.</title>
        <authorList>
            <person name="Goeker M."/>
        </authorList>
    </citation>
    <scope>NUCLEOTIDE SEQUENCE [LARGE SCALE GENOMIC DNA]</scope>
    <source>
        <strain evidence="3 4">DSM 26575</strain>
    </source>
</reference>
<dbReference type="Gene3D" id="3.40.30.10">
    <property type="entry name" value="Glutaredoxin"/>
    <property type="match status" value="1"/>
</dbReference>
<dbReference type="Gene3D" id="1.20.1050.10">
    <property type="match status" value="1"/>
</dbReference>
<dbReference type="RefSeq" id="WP_183901060.1">
    <property type="nucleotide sequence ID" value="NZ_JACIDW010000010.1"/>
</dbReference>
<evidence type="ECO:0000313" key="3">
    <source>
        <dbReference type="EMBL" id="MBB3965502.1"/>
    </source>
</evidence>
<keyword evidence="3" id="KW-0808">Transferase</keyword>
<dbReference type="AlphaFoldDB" id="A0A7W6GBW6"/>
<name>A0A7W6GBW6_9HYPH</name>
<dbReference type="CDD" id="cd03057">
    <property type="entry name" value="GST_N_Beta"/>
    <property type="match status" value="1"/>
</dbReference>
<feature type="domain" description="GST N-terminal" evidence="1">
    <location>
        <begin position="1"/>
        <end position="80"/>
    </location>
</feature>
<dbReference type="PROSITE" id="PS50404">
    <property type="entry name" value="GST_NTER"/>
    <property type="match status" value="1"/>
</dbReference>
<evidence type="ECO:0000259" key="2">
    <source>
        <dbReference type="PROSITE" id="PS50405"/>
    </source>
</evidence>
<dbReference type="Pfam" id="PF02798">
    <property type="entry name" value="GST_N"/>
    <property type="match status" value="1"/>
</dbReference>
<dbReference type="InterPro" id="IPR036282">
    <property type="entry name" value="Glutathione-S-Trfase_C_sf"/>
</dbReference>
<dbReference type="PANTHER" id="PTHR44051">
    <property type="entry name" value="GLUTATHIONE S-TRANSFERASE-RELATED"/>
    <property type="match status" value="1"/>
</dbReference>
<dbReference type="SFLD" id="SFLDG00358">
    <property type="entry name" value="Main_(cytGST)"/>
    <property type="match status" value="1"/>
</dbReference>
<dbReference type="SFLD" id="SFLDG01150">
    <property type="entry name" value="Main.1:_Beta-like"/>
    <property type="match status" value="1"/>
</dbReference>
<dbReference type="InterPro" id="IPR040079">
    <property type="entry name" value="Glutathione_S-Trfase"/>
</dbReference>
<protein>
    <submittedName>
        <fullName evidence="3">Glutathione S-transferase</fullName>
        <ecNumber evidence="3">2.5.1.18</ecNumber>
    </submittedName>
</protein>
<dbReference type="EMBL" id="JACIDW010000010">
    <property type="protein sequence ID" value="MBB3965502.1"/>
    <property type="molecule type" value="Genomic_DNA"/>
</dbReference>
<feature type="domain" description="GST C-terminal" evidence="2">
    <location>
        <begin position="86"/>
        <end position="206"/>
    </location>
</feature>
<dbReference type="EC" id="2.5.1.18" evidence="3"/>
<dbReference type="Proteomes" id="UP000582090">
    <property type="component" value="Unassembled WGS sequence"/>
</dbReference>
<organism evidence="3 4">
    <name type="scientific">Rhizobium metallidurans</name>
    <dbReference type="NCBI Taxonomy" id="1265931"/>
    <lineage>
        <taxon>Bacteria</taxon>
        <taxon>Pseudomonadati</taxon>
        <taxon>Pseudomonadota</taxon>
        <taxon>Alphaproteobacteria</taxon>
        <taxon>Hyphomicrobiales</taxon>
        <taxon>Rhizobiaceae</taxon>
        <taxon>Rhizobium/Agrobacterium group</taxon>
        <taxon>Rhizobium</taxon>
    </lineage>
</organism>
<dbReference type="InterPro" id="IPR004045">
    <property type="entry name" value="Glutathione_S-Trfase_N"/>
</dbReference>
<sequence length="206" mass="22525">MLTLYFAPGTCSRASLIALEESGLPFEAKRIDTASGEQRSEAYLKINAKGRVPALATEKGVLTETPAILAYIAAIAPSAALAPLDDPFEFARLQAFNSYICSTVHVNHAHGRRGARWADDPAAHEAMKAKVPETMAESFALIEDGMFAGPWVMGERYSVADPYLFVMTGWLPSDDVDPARFPRVADHYARMLERPAVQRALAREKA</sequence>
<dbReference type="GO" id="GO:0004364">
    <property type="term" value="F:glutathione transferase activity"/>
    <property type="evidence" value="ECO:0007669"/>
    <property type="project" value="UniProtKB-EC"/>
</dbReference>
<dbReference type="InterPro" id="IPR036249">
    <property type="entry name" value="Thioredoxin-like_sf"/>
</dbReference>
<dbReference type="PROSITE" id="PS50405">
    <property type="entry name" value="GST_CTER"/>
    <property type="match status" value="1"/>
</dbReference>